<protein>
    <submittedName>
        <fullName evidence="7">TetR/AcrR family transcriptional regulator</fullName>
    </submittedName>
</protein>
<dbReference type="InterPro" id="IPR050109">
    <property type="entry name" value="HTH-type_TetR-like_transc_reg"/>
</dbReference>
<feature type="region of interest" description="Disordered" evidence="5">
    <location>
        <begin position="174"/>
        <end position="194"/>
    </location>
</feature>
<dbReference type="PANTHER" id="PTHR30055">
    <property type="entry name" value="HTH-TYPE TRANSCRIPTIONAL REGULATOR RUTR"/>
    <property type="match status" value="1"/>
</dbReference>
<evidence type="ECO:0000313" key="8">
    <source>
        <dbReference type="Proteomes" id="UP000319792"/>
    </source>
</evidence>
<sequence length="219" mass="24292">MTMFPTEEASHRMSTTGRQGRPARMSRDKIVEMAIEIVTQEGYSNLSMRYLADRLGTSTMGIYYYFASKNELLGFLFSLPDGALDDRVADSQDPFERVVRTSEAVARFLELHSWALAGVLDGHVGIEQLTRNHGRILTESVRDLGFDDREAAETVRGIWRIVLGESVMRSSPRPAVVGARDRSRVSGRAGGSTMPSVAETVESYLAGRLARVHRRLPSG</sequence>
<keyword evidence="1" id="KW-0805">Transcription regulation</keyword>
<evidence type="ECO:0000256" key="4">
    <source>
        <dbReference type="PROSITE-ProRule" id="PRU00335"/>
    </source>
</evidence>
<evidence type="ECO:0000256" key="5">
    <source>
        <dbReference type="SAM" id="MobiDB-lite"/>
    </source>
</evidence>
<comment type="caution">
    <text evidence="7">The sequence shown here is derived from an EMBL/GenBank/DDBJ whole genome shotgun (WGS) entry which is preliminary data.</text>
</comment>
<dbReference type="EMBL" id="VIGV01000006">
    <property type="protein sequence ID" value="TWS22806.1"/>
    <property type="molecule type" value="Genomic_DNA"/>
</dbReference>
<dbReference type="InterPro" id="IPR009057">
    <property type="entry name" value="Homeodomain-like_sf"/>
</dbReference>
<gene>
    <name evidence="7" type="ORF">FK268_17515</name>
</gene>
<dbReference type="GO" id="GO:0000976">
    <property type="term" value="F:transcription cis-regulatory region binding"/>
    <property type="evidence" value="ECO:0007669"/>
    <property type="project" value="TreeGrafter"/>
</dbReference>
<evidence type="ECO:0000256" key="3">
    <source>
        <dbReference type="ARBA" id="ARBA00023163"/>
    </source>
</evidence>
<proteinExistence type="predicted"/>
<evidence type="ECO:0000313" key="7">
    <source>
        <dbReference type="EMBL" id="TWS22806.1"/>
    </source>
</evidence>
<name>A0A5C5RIE4_9ACTN</name>
<dbReference type="PANTHER" id="PTHR30055:SF234">
    <property type="entry name" value="HTH-TYPE TRANSCRIPTIONAL REGULATOR BETI"/>
    <property type="match status" value="1"/>
</dbReference>
<evidence type="ECO:0000256" key="2">
    <source>
        <dbReference type="ARBA" id="ARBA00023125"/>
    </source>
</evidence>
<dbReference type="GO" id="GO:0003700">
    <property type="term" value="F:DNA-binding transcription factor activity"/>
    <property type="evidence" value="ECO:0007669"/>
    <property type="project" value="TreeGrafter"/>
</dbReference>
<feature type="region of interest" description="Disordered" evidence="5">
    <location>
        <begin position="1"/>
        <end position="25"/>
    </location>
</feature>
<evidence type="ECO:0000259" key="6">
    <source>
        <dbReference type="PROSITE" id="PS50977"/>
    </source>
</evidence>
<feature type="domain" description="HTH tetR-type" evidence="6">
    <location>
        <begin position="24"/>
        <end position="84"/>
    </location>
</feature>
<keyword evidence="3" id="KW-0804">Transcription</keyword>
<dbReference type="InterPro" id="IPR001647">
    <property type="entry name" value="HTH_TetR"/>
</dbReference>
<dbReference type="Proteomes" id="UP000319792">
    <property type="component" value="Unassembled WGS sequence"/>
</dbReference>
<keyword evidence="8" id="KW-1185">Reference proteome</keyword>
<evidence type="ECO:0000256" key="1">
    <source>
        <dbReference type="ARBA" id="ARBA00023015"/>
    </source>
</evidence>
<reference evidence="7 8" key="1">
    <citation type="submission" date="2019-08" db="EMBL/GenBank/DDBJ databases">
        <title>Tsukamurella conjunctivitidis sp. nov., Tsukamurella assacharolytica sp. nov. and Tsukamurella sputae sp. nov. isolated from patients with conjunctivitis, bacteraemia (lymphoma) and respiratory infection (sputum) in Hong Kong.</title>
        <authorList>
            <person name="Fok K.M.N."/>
            <person name="Fong J.Y.H."/>
        </authorList>
    </citation>
    <scope>NUCLEOTIDE SEQUENCE [LARGE SCALE GENOMIC DNA]</scope>
    <source>
        <strain evidence="7 8">HKU70</strain>
    </source>
</reference>
<dbReference type="Gene3D" id="1.10.357.10">
    <property type="entry name" value="Tetracycline Repressor, domain 2"/>
    <property type="match status" value="1"/>
</dbReference>
<dbReference type="AlphaFoldDB" id="A0A5C5RIE4"/>
<keyword evidence="2 4" id="KW-0238">DNA-binding</keyword>
<dbReference type="Pfam" id="PF00440">
    <property type="entry name" value="TetR_N"/>
    <property type="match status" value="1"/>
</dbReference>
<feature type="DNA-binding region" description="H-T-H motif" evidence="4">
    <location>
        <begin position="47"/>
        <end position="66"/>
    </location>
</feature>
<dbReference type="PRINTS" id="PR00455">
    <property type="entry name" value="HTHTETR"/>
</dbReference>
<organism evidence="7 8">
    <name type="scientific">Tsukamurella sputi</name>
    <dbReference type="NCBI Taxonomy" id="2591848"/>
    <lineage>
        <taxon>Bacteria</taxon>
        <taxon>Bacillati</taxon>
        <taxon>Actinomycetota</taxon>
        <taxon>Actinomycetes</taxon>
        <taxon>Mycobacteriales</taxon>
        <taxon>Tsukamurellaceae</taxon>
        <taxon>Tsukamurella</taxon>
    </lineage>
</organism>
<accession>A0A5C5RIE4</accession>
<dbReference type="SUPFAM" id="SSF46689">
    <property type="entry name" value="Homeodomain-like"/>
    <property type="match status" value="1"/>
</dbReference>
<dbReference type="PROSITE" id="PS50977">
    <property type="entry name" value="HTH_TETR_2"/>
    <property type="match status" value="1"/>
</dbReference>